<dbReference type="KEGG" id="saga:M5M_17295"/>
<evidence type="ECO:0000313" key="1">
    <source>
        <dbReference type="EMBL" id="AFV00588.1"/>
    </source>
</evidence>
<dbReference type="HOGENOM" id="CLU_1853879_0_0_6"/>
<dbReference type="OrthoDB" id="9893324at2"/>
<proteinExistence type="predicted"/>
<evidence type="ECO:0000313" key="2">
    <source>
        <dbReference type="Proteomes" id="UP000000466"/>
    </source>
</evidence>
<reference evidence="1 2" key="1">
    <citation type="journal article" date="2013" name="Genome Announc.">
        <title>Complete genome sequence of Simiduia agarivorans SA1(T), a marine bacterium able to degrade a variety of polysaccharides.</title>
        <authorList>
            <person name="Lin S.Y."/>
            <person name="Shieh W.Y."/>
            <person name="Chen J.S."/>
            <person name="Tang S.L."/>
        </authorList>
    </citation>
    <scope>NUCLEOTIDE SEQUENCE [LARGE SCALE GENOMIC DNA]</scope>
    <source>
        <strain evidence="2">DSM 21679 / JCM 13881 / BCRC 17597 / SA1</strain>
    </source>
</reference>
<dbReference type="Proteomes" id="UP000000466">
    <property type="component" value="Chromosome"/>
</dbReference>
<dbReference type="EMBL" id="CP003746">
    <property type="protein sequence ID" value="AFV00588.1"/>
    <property type="molecule type" value="Genomic_DNA"/>
</dbReference>
<protein>
    <submittedName>
        <fullName evidence="1">Uncharacterized protein</fullName>
    </submittedName>
</protein>
<name>K4L311_SIMAS</name>
<dbReference type="AlphaFoldDB" id="K4L311"/>
<sequence>MKTNLLPNLSRIELLDKQGNPVQLLVKLFEHQGRYAVFIEDSANGVLARNAGAVISQLVRRLALPVAQTSFYRHIYLPHQGSVFGCFQMGWGEDNSISHYTFSMMSPLVDDLAVRRILKDGKPVSVSYGVLRNLSSAV</sequence>
<accession>K4L311</accession>
<gene>
    <name evidence="1" type="ordered locus">M5M_17295</name>
</gene>
<dbReference type="RefSeq" id="WP_015048740.1">
    <property type="nucleotide sequence ID" value="NC_018868.3"/>
</dbReference>
<keyword evidence="2" id="KW-1185">Reference proteome</keyword>
<organism evidence="1 2">
    <name type="scientific">Simiduia agarivorans (strain DSM 21679 / JCM 13881 / BCRC 17597 / SA1)</name>
    <dbReference type="NCBI Taxonomy" id="1117647"/>
    <lineage>
        <taxon>Bacteria</taxon>
        <taxon>Pseudomonadati</taxon>
        <taxon>Pseudomonadota</taxon>
        <taxon>Gammaproteobacteria</taxon>
        <taxon>Cellvibrionales</taxon>
        <taxon>Cellvibrionaceae</taxon>
        <taxon>Simiduia</taxon>
    </lineage>
</organism>